<organism evidence="1 2">
    <name type="scientific">Zancudomyces culisetae</name>
    <name type="common">Gut fungus</name>
    <name type="synonym">Smittium culisetae</name>
    <dbReference type="NCBI Taxonomy" id="1213189"/>
    <lineage>
        <taxon>Eukaryota</taxon>
        <taxon>Fungi</taxon>
        <taxon>Fungi incertae sedis</taxon>
        <taxon>Zoopagomycota</taxon>
        <taxon>Kickxellomycotina</taxon>
        <taxon>Harpellomycetes</taxon>
        <taxon>Harpellales</taxon>
        <taxon>Legeriomycetaceae</taxon>
        <taxon>Zancudomyces</taxon>
    </lineage>
</organism>
<dbReference type="AlphaFoldDB" id="A0A1R1PI65"/>
<protein>
    <recommendedName>
        <fullName evidence="3">Ankyrin repeat protein</fullName>
    </recommendedName>
</protein>
<reference evidence="2" key="1">
    <citation type="submission" date="2017-01" db="EMBL/GenBank/DDBJ databases">
        <authorList>
            <person name="Wang Y."/>
            <person name="White M."/>
            <person name="Kvist S."/>
            <person name="Moncalvo J.-M."/>
        </authorList>
    </citation>
    <scope>NUCLEOTIDE SEQUENCE [LARGE SCALE GENOMIC DNA]</scope>
    <source>
        <strain evidence="2">COL-18-3</strain>
    </source>
</reference>
<dbReference type="Proteomes" id="UP000188320">
    <property type="component" value="Unassembled WGS sequence"/>
</dbReference>
<name>A0A1R1PI65_ZANCU</name>
<dbReference type="OrthoDB" id="194358at2759"/>
<sequence length="426" mass="49283">MLRLLLENGASVKLADQSVIEKLCSIKNHEIAEHVLELLNNEEENHHVHDKVTIGAKLRFNKTMMCLIGVYQKHEKCIPNSNVEFEKLLEQTDLFERTVAIMNSRRKKTFEYTYSCHEKKSYYLWLYDNQNDCYKKLSEVIRYIIENDLQSTLNDTGYDKNNEFKDKKCIEVLNDRHYEIVKSELTFKYILEHNAVIEGVCHHQLEYACIIEDAGLVKMILEYYDGLGALERKKSTNTKEGAGLQNNSFLVNKNTDLSEEYVDTKILLDRGQPIKSYDFVDGVKVAASLANIQILELLLYYKLDSKNDFEIMEAAVQSENINVIKLLLENGLSVKDSAEIINVALKTNNVEMTRLLLENGAEICGYSRYLKNVDLDDIETLRLILNNCPDVRDDSYLLDAAIKKDNLESYSKKKSYLWGFPSYQKQ</sequence>
<accession>A0A1R1PI65</accession>
<proteinExistence type="predicted"/>
<dbReference type="Gene3D" id="1.25.40.20">
    <property type="entry name" value="Ankyrin repeat-containing domain"/>
    <property type="match status" value="1"/>
</dbReference>
<dbReference type="InterPro" id="IPR036770">
    <property type="entry name" value="Ankyrin_rpt-contain_sf"/>
</dbReference>
<evidence type="ECO:0000313" key="2">
    <source>
        <dbReference type="Proteomes" id="UP000188320"/>
    </source>
</evidence>
<gene>
    <name evidence="1" type="ORF">AX774_g5884</name>
</gene>
<dbReference type="EMBL" id="LSSK01001116">
    <property type="protein sequence ID" value="OMH80674.1"/>
    <property type="molecule type" value="Genomic_DNA"/>
</dbReference>
<comment type="caution">
    <text evidence="1">The sequence shown here is derived from an EMBL/GenBank/DDBJ whole genome shotgun (WGS) entry which is preliminary data.</text>
</comment>
<keyword evidence="2" id="KW-1185">Reference proteome</keyword>
<evidence type="ECO:0000313" key="1">
    <source>
        <dbReference type="EMBL" id="OMH80674.1"/>
    </source>
</evidence>
<evidence type="ECO:0008006" key="3">
    <source>
        <dbReference type="Google" id="ProtNLM"/>
    </source>
</evidence>
<dbReference type="SUPFAM" id="SSF140860">
    <property type="entry name" value="Pseudo ankyrin repeat-like"/>
    <property type="match status" value="1"/>
</dbReference>